<feature type="domain" description="Peptidase S8/S53" evidence="8">
    <location>
        <begin position="17"/>
        <end position="117"/>
    </location>
</feature>
<comment type="caution">
    <text evidence="10">The sequence shown here is derived from an EMBL/GenBank/DDBJ whole genome shotgun (WGS) entry which is preliminary data.</text>
</comment>
<reference evidence="10 11" key="1">
    <citation type="journal article" date="2021" name="Nat. Plants">
        <title>The Taxus genome provides insights into paclitaxel biosynthesis.</title>
        <authorList>
            <person name="Xiong X."/>
            <person name="Gou J."/>
            <person name="Liao Q."/>
            <person name="Li Y."/>
            <person name="Zhou Q."/>
            <person name="Bi G."/>
            <person name="Li C."/>
            <person name="Du R."/>
            <person name="Wang X."/>
            <person name="Sun T."/>
            <person name="Guo L."/>
            <person name="Liang H."/>
            <person name="Lu P."/>
            <person name="Wu Y."/>
            <person name="Zhang Z."/>
            <person name="Ro D.K."/>
            <person name="Shang Y."/>
            <person name="Huang S."/>
            <person name="Yan J."/>
        </authorList>
    </citation>
    <scope>NUCLEOTIDE SEQUENCE [LARGE SCALE GENOMIC DNA]</scope>
    <source>
        <strain evidence="10">Ta-2019</strain>
    </source>
</reference>
<protein>
    <recommendedName>
        <fullName evidence="12">Subtilisin-like protease</fullName>
    </recommendedName>
</protein>
<dbReference type="Gene3D" id="2.60.40.2310">
    <property type="match status" value="1"/>
</dbReference>
<sequence length="310" mass="33790">SPVAYISPSETVLNAKPNPFVAQFSSIGPNSLTPDILKPDITAPGVNILAAWSEAAPLLPRIDSKQTFVPFNLISGTSMACPHVSGVVALLKAAYPDWSPAAIKSAIMTTAFRLDNSKEAMKRSSREIAGPFDYGAGHIDPNMASNPGLVYNASMQDYLSFFCSLGYNSTQIKLLTGNGFSCPNHKEEVYNFNYPSITVSELKGPLFVKRTVTYVSEGPAVFEANVKSPRGVLVAAKPSKLTFSNKGEKRVFYLVMKPQESVGNEYVFGSLTWKNGEQKVTSPTVVKRATPRSPELTKHSHFNHPEYKSF</sequence>
<dbReference type="Pfam" id="PF17766">
    <property type="entry name" value="fn3_6"/>
    <property type="match status" value="1"/>
</dbReference>
<dbReference type="InterPro" id="IPR036852">
    <property type="entry name" value="Peptidase_S8/S53_dom_sf"/>
</dbReference>
<evidence type="ECO:0000256" key="2">
    <source>
        <dbReference type="ARBA" id="ARBA00022670"/>
    </source>
</evidence>
<evidence type="ECO:0000256" key="1">
    <source>
        <dbReference type="ARBA" id="ARBA00011073"/>
    </source>
</evidence>
<dbReference type="PROSITE" id="PS00138">
    <property type="entry name" value="SUBTILASE_SER"/>
    <property type="match status" value="1"/>
</dbReference>
<dbReference type="AlphaFoldDB" id="A0AA38L380"/>
<dbReference type="Proteomes" id="UP000824469">
    <property type="component" value="Unassembled WGS sequence"/>
</dbReference>
<evidence type="ECO:0000313" key="10">
    <source>
        <dbReference type="EMBL" id="KAH9313248.1"/>
    </source>
</evidence>
<dbReference type="OMA" id="ARGYNKF"/>
<evidence type="ECO:0000256" key="3">
    <source>
        <dbReference type="ARBA" id="ARBA00022729"/>
    </source>
</evidence>
<dbReference type="PROSITE" id="PS51892">
    <property type="entry name" value="SUBTILASE"/>
    <property type="match status" value="1"/>
</dbReference>
<keyword evidence="2" id="KW-0645">Protease</keyword>
<organism evidence="10 11">
    <name type="scientific">Taxus chinensis</name>
    <name type="common">Chinese yew</name>
    <name type="synonym">Taxus wallichiana var. chinensis</name>
    <dbReference type="NCBI Taxonomy" id="29808"/>
    <lineage>
        <taxon>Eukaryota</taxon>
        <taxon>Viridiplantae</taxon>
        <taxon>Streptophyta</taxon>
        <taxon>Embryophyta</taxon>
        <taxon>Tracheophyta</taxon>
        <taxon>Spermatophyta</taxon>
        <taxon>Pinopsida</taxon>
        <taxon>Pinidae</taxon>
        <taxon>Conifers II</taxon>
        <taxon>Cupressales</taxon>
        <taxon>Taxaceae</taxon>
        <taxon>Taxus</taxon>
    </lineage>
</organism>
<dbReference type="GO" id="GO:0006508">
    <property type="term" value="P:proteolysis"/>
    <property type="evidence" value="ECO:0007669"/>
    <property type="project" value="UniProtKB-KW"/>
</dbReference>
<dbReference type="EMBL" id="JAHRHJ020000006">
    <property type="protein sequence ID" value="KAH9313248.1"/>
    <property type="molecule type" value="Genomic_DNA"/>
</dbReference>
<evidence type="ECO:0000313" key="11">
    <source>
        <dbReference type="Proteomes" id="UP000824469"/>
    </source>
</evidence>
<evidence type="ECO:0000256" key="7">
    <source>
        <dbReference type="SAM" id="MobiDB-lite"/>
    </source>
</evidence>
<accession>A0AA38L380</accession>
<evidence type="ECO:0000256" key="5">
    <source>
        <dbReference type="ARBA" id="ARBA00022825"/>
    </source>
</evidence>
<feature type="domain" description="Subtilisin-like protease fibronectin type-III" evidence="9">
    <location>
        <begin position="191"/>
        <end position="286"/>
    </location>
</feature>
<proteinExistence type="inferred from homology"/>
<dbReference type="InterPro" id="IPR041469">
    <property type="entry name" value="Subtilisin-like_FN3"/>
</dbReference>
<dbReference type="InterPro" id="IPR045051">
    <property type="entry name" value="SBT"/>
</dbReference>
<evidence type="ECO:0000259" key="8">
    <source>
        <dbReference type="Pfam" id="PF00082"/>
    </source>
</evidence>
<dbReference type="SUPFAM" id="SSF52743">
    <property type="entry name" value="Subtilisin-like"/>
    <property type="match status" value="1"/>
</dbReference>
<dbReference type="Gene3D" id="3.40.50.200">
    <property type="entry name" value="Peptidase S8/S53 domain"/>
    <property type="match status" value="1"/>
</dbReference>
<evidence type="ECO:0000259" key="9">
    <source>
        <dbReference type="Pfam" id="PF17766"/>
    </source>
</evidence>
<keyword evidence="11" id="KW-1185">Reference proteome</keyword>
<comment type="caution">
    <text evidence="6">Lacks conserved residue(s) required for the propagation of feature annotation.</text>
</comment>
<comment type="similarity">
    <text evidence="1 6">Belongs to the peptidase S8 family.</text>
</comment>
<dbReference type="Pfam" id="PF00082">
    <property type="entry name" value="Peptidase_S8"/>
    <property type="match status" value="1"/>
</dbReference>
<evidence type="ECO:0000256" key="4">
    <source>
        <dbReference type="ARBA" id="ARBA00022801"/>
    </source>
</evidence>
<gene>
    <name evidence="10" type="ORF">KI387_028283</name>
</gene>
<dbReference type="GO" id="GO:0004252">
    <property type="term" value="F:serine-type endopeptidase activity"/>
    <property type="evidence" value="ECO:0007669"/>
    <property type="project" value="InterPro"/>
</dbReference>
<evidence type="ECO:0000256" key="6">
    <source>
        <dbReference type="PROSITE-ProRule" id="PRU01240"/>
    </source>
</evidence>
<feature type="compositionally biased region" description="Basic and acidic residues" evidence="7">
    <location>
        <begin position="295"/>
        <end position="310"/>
    </location>
</feature>
<keyword evidence="3" id="KW-0732">Signal</keyword>
<feature type="non-terminal residue" evidence="10">
    <location>
        <position position="1"/>
    </location>
</feature>
<dbReference type="InterPro" id="IPR023828">
    <property type="entry name" value="Peptidase_S8_Ser-AS"/>
</dbReference>
<dbReference type="InterPro" id="IPR000209">
    <property type="entry name" value="Peptidase_S8/S53_dom"/>
</dbReference>
<name>A0AA38L380_TAXCH</name>
<feature type="region of interest" description="Disordered" evidence="7">
    <location>
        <begin position="282"/>
        <end position="310"/>
    </location>
</feature>
<evidence type="ECO:0008006" key="12">
    <source>
        <dbReference type="Google" id="ProtNLM"/>
    </source>
</evidence>
<dbReference type="FunFam" id="2.60.40.2310:FF:000001">
    <property type="entry name" value="Subtilisin-like protease SBT1.5"/>
    <property type="match status" value="1"/>
</dbReference>
<keyword evidence="4" id="KW-0378">Hydrolase</keyword>
<keyword evidence="5" id="KW-0720">Serine protease</keyword>
<dbReference type="PANTHER" id="PTHR10795">
    <property type="entry name" value="PROPROTEIN CONVERTASE SUBTILISIN/KEXIN"/>
    <property type="match status" value="1"/>
</dbReference>